<accession>A0A3P7MBD4</accession>
<feature type="compositionally biased region" description="Basic and acidic residues" evidence="1">
    <location>
        <begin position="1"/>
        <end position="18"/>
    </location>
</feature>
<proteinExistence type="predicted"/>
<dbReference type="EMBL" id="UYRV01104598">
    <property type="protein sequence ID" value="VDN19748.1"/>
    <property type="molecule type" value="Genomic_DNA"/>
</dbReference>
<protein>
    <submittedName>
        <fullName evidence="2">Uncharacterized protein</fullName>
    </submittedName>
</protein>
<dbReference type="OrthoDB" id="3863715at2759"/>
<evidence type="ECO:0000313" key="2">
    <source>
        <dbReference type="EMBL" id="VDN19748.1"/>
    </source>
</evidence>
<dbReference type="AlphaFoldDB" id="A0A3P7MBD4"/>
<dbReference type="Proteomes" id="UP000271889">
    <property type="component" value="Unassembled WGS sequence"/>
</dbReference>
<gene>
    <name evidence="2" type="ORF">CGOC_LOCUS8649</name>
</gene>
<organism evidence="2 3">
    <name type="scientific">Cylicostephanus goldi</name>
    <name type="common">Nematode worm</name>
    <dbReference type="NCBI Taxonomy" id="71465"/>
    <lineage>
        <taxon>Eukaryota</taxon>
        <taxon>Metazoa</taxon>
        <taxon>Ecdysozoa</taxon>
        <taxon>Nematoda</taxon>
        <taxon>Chromadorea</taxon>
        <taxon>Rhabditida</taxon>
        <taxon>Rhabditina</taxon>
        <taxon>Rhabditomorpha</taxon>
        <taxon>Strongyloidea</taxon>
        <taxon>Strongylidae</taxon>
        <taxon>Cylicostephanus</taxon>
    </lineage>
</organism>
<name>A0A3P7MBD4_CYLGO</name>
<feature type="region of interest" description="Disordered" evidence="1">
    <location>
        <begin position="1"/>
        <end position="59"/>
    </location>
</feature>
<reference evidence="2 3" key="1">
    <citation type="submission" date="2018-11" db="EMBL/GenBank/DDBJ databases">
        <authorList>
            <consortium name="Pathogen Informatics"/>
        </authorList>
    </citation>
    <scope>NUCLEOTIDE SEQUENCE [LARGE SCALE GENOMIC DNA]</scope>
</reference>
<evidence type="ECO:0000256" key="1">
    <source>
        <dbReference type="SAM" id="MobiDB-lite"/>
    </source>
</evidence>
<sequence length="142" mass="16476">MKKKTKDNQAKEEDDKAELKKKKPKNKFEPVKEDETEKGEEASQSSSAQQPRQNPRKYNELLEKLASITKEGEVRQAISAEIKAGKLEEMELMTVLRMWRQQKRRKMIAENKEKLVQMEGSLEEIKACFSTFVSMLQAQNLS</sequence>
<keyword evidence="3" id="KW-1185">Reference proteome</keyword>
<evidence type="ECO:0000313" key="3">
    <source>
        <dbReference type="Proteomes" id="UP000271889"/>
    </source>
</evidence>
<feature type="compositionally biased region" description="Basic and acidic residues" evidence="1">
    <location>
        <begin position="26"/>
        <end position="41"/>
    </location>
</feature>